<dbReference type="AlphaFoldDB" id="A1BGB5"/>
<sequence length="140" mass="15958">MMRITKTPIDLLDNIYSLAFWMTGSETESRDLVSTTYLNAGIDTPEDELLKTFRNCYVDRYGQKTEFCISSKSCLPLSSLAASLRMWAADIKLSVLLSEISGLRHREISDIIGKPIETVRLWLYWGRKFLVNDDLLKASA</sequence>
<dbReference type="HOGENOM" id="CLU_1794654_0_0_10"/>
<keyword evidence="2" id="KW-1185">Reference proteome</keyword>
<name>A1BGB5_CHLPD</name>
<dbReference type="RefSeq" id="WP_011745258.1">
    <property type="nucleotide sequence ID" value="NC_008639.1"/>
</dbReference>
<dbReference type="InterPro" id="IPR013324">
    <property type="entry name" value="RNA_pol_sigma_r3/r4-like"/>
</dbReference>
<dbReference type="KEGG" id="cph:Cpha266_1413"/>
<dbReference type="OrthoDB" id="9780326at2"/>
<dbReference type="EMBL" id="CP000492">
    <property type="protein sequence ID" value="ABL65442.1"/>
    <property type="molecule type" value="Genomic_DNA"/>
</dbReference>
<reference evidence="1 2" key="1">
    <citation type="submission" date="2006-12" db="EMBL/GenBank/DDBJ databases">
        <title>Complete sequence of Chlorobium phaeobacteroides DSM 266.</title>
        <authorList>
            <consortium name="US DOE Joint Genome Institute"/>
            <person name="Copeland A."/>
            <person name="Lucas S."/>
            <person name="Lapidus A."/>
            <person name="Barry K."/>
            <person name="Detter J.C."/>
            <person name="Glavina del Rio T."/>
            <person name="Hammon N."/>
            <person name="Israni S."/>
            <person name="Pitluck S."/>
            <person name="Goltsman E."/>
            <person name="Schmutz J."/>
            <person name="Larimer F."/>
            <person name="Land M."/>
            <person name="Hauser L."/>
            <person name="Mikhailova N."/>
            <person name="Li T."/>
            <person name="Overmann J."/>
            <person name="Bryant D.A."/>
            <person name="Richardson P."/>
        </authorList>
    </citation>
    <scope>NUCLEOTIDE SEQUENCE [LARGE SCALE GENOMIC DNA]</scope>
    <source>
        <strain evidence="1 2">DSM 266</strain>
    </source>
</reference>
<protein>
    <submittedName>
        <fullName evidence="1">RNA polymerase, sigma-24 subunit, ECF subfamily</fullName>
    </submittedName>
</protein>
<evidence type="ECO:0000313" key="1">
    <source>
        <dbReference type="EMBL" id="ABL65442.1"/>
    </source>
</evidence>
<organism evidence="1 2">
    <name type="scientific">Chlorobium phaeobacteroides (strain DSM 266 / SMG 266 / 2430)</name>
    <dbReference type="NCBI Taxonomy" id="290317"/>
    <lineage>
        <taxon>Bacteria</taxon>
        <taxon>Pseudomonadati</taxon>
        <taxon>Chlorobiota</taxon>
        <taxon>Chlorobiia</taxon>
        <taxon>Chlorobiales</taxon>
        <taxon>Chlorobiaceae</taxon>
        <taxon>Chlorobium/Pelodictyon group</taxon>
        <taxon>Chlorobium</taxon>
    </lineage>
</organism>
<dbReference type="SUPFAM" id="SSF88659">
    <property type="entry name" value="Sigma3 and sigma4 domains of RNA polymerase sigma factors"/>
    <property type="match status" value="1"/>
</dbReference>
<evidence type="ECO:0000313" key="2">
    <source>
        <dbReference type="Proteomes" id="UP000008701"/>
    </source>
</evidence>
<proteinExistence type="predicted"/>
<dbReference type="eggNOG" id="COG1595">
    <property type="taxonomic scope" value="Bacteria"/>
</dbReference>
<dbReference type="STRING" id="290317.Cpha266_1413"/>
<gene>
    <name evidence="1" type="ordered locus">Cpha266_1413</name>
</gene>
<dbReference type="Proteomes" id="UP000008701">
    <property type="component" value="Chromosome"/>
</dbReference>
<accession>A1BGB5</accession>